<dbReference type="PRINTS" id="PR00133">
    <property type="entry name" value="GLHYDRLASE3"/>
</dbReference>
<sequence>MKIRKMQLTGITDQTEQTYEKEHREISRMAAAEGMVLLKNENQILPLSPGKKIALYGAGASHMVKGGTGSGDVNERAVTGICQGLEEAGYEITTKAWIAEYNQIYRRARESWREEIWKKADAMEENGLSGGMFDAYSTTPFYLPAGPMPEKTPADTAIYVLSRIAGEGADRWNREGDYQLSKEEHRILRAVCLEYAHVILLINTGGLVELSFLDEFSNIEGLLYIVQPGMEGGRAAADVLSGKVTPGGKLTDSWAYYYGDYPNSASFSHNNGNVEQERYEEGIYVGYRYFDTFQVPVRYSFGYGLSYTDFSLKVMGIEHFDLGTDHPEIGVKVQVTNAGQRFSGREVVQVYVSCPQGKLPKEYRRLAGFQKTRLLAPGEMEEVVIRFSLAGLSSYRESLPGWVLEEGTYGIFVGSSLDSSEFCGSLELSEEIVLERTRSVCPLRESLQEICPDEGKIRERRNAWKVEEHPVIRIQPADVIGKTDVYGDGTDRISEKAREFADGLSLEQLILLATGDPGKGQGSNLGSSGFSVPGSAAQTSSCAEEQGLASIVLADGPAGLRLSRWYPVKDGRAESLPFEMALENGFLCREEIAASGEIRYQYCTAFPVGTLLAQTWDPQILRRVGEAVAEEMDRFQITLWLAPGMNIHRNPLCGRNFEYYSEDPYLTGMMAAAMTEGVQSRKGCGVTIKHFACNNQEDNRKGSDSILSERTLREIYLKGFEIAVKKARPMALMTSYNKINGVHAANSFDLCTMAARCEWGFDGVIMTDWTTTHDGPQCTASGCMRAGNDLVMPGIPQDHENMRRELKEGTLKEEELRRSIGHLADVVFRSNRYEE</sequence>
<dbReference type="PANTHER" id="PTHR42715">
    <property type="entry name" value="BETA-GLUCOSIDASE"/>
    <property type="match status" value="1"/>
</dbReference>
<dbReference type="EMBL" id="DVKS01000025">
    <property type="protein sequence ID" value="HIT40759.1"/>
    <property type="molecule type" value="Genomic_DNA"/>
</dbReference>
<accession>A0A9D1GIF2</accession>
<dbReference type="Gene3D" id="2.60.40.10">
    <property type="entry name" value="Immunoglobulins"/>
    <property type="match status" value="1"/>
</dbReference>
<dbReference type="SMART" id="SM01217">
    <property type="entry name" value="Fn3_like"/>
    <property type="match status" value="1"/>
</dbReference>
<dbReference type="InterPro" id="IPR050288">
    <property type="entry name" value="Cellulose_deg_GH3"/>
</dbReference>
<evidence type="ECO:0000313" key="5">
    <source>
        <dbReference type="Proteomes" id="UP000886860"/>
    </source>
</evidence>
<dbReference type="InterPro" id="IPR026891">
    <property type="entry name" value="Fn3-like"/>
</dbReference>
<comment type="similarity">
    <text evidence="1">Belongs to the glycosyl hydrolase 3 family.</text>
</comment>
<name>A0A9D1GIF2_9FIRM</name>
<dbReference type="InterPro" id="IPR001764">
    <property type="entry name" value="Glyco_hydro_3_N"/>
</dbReference>
<keyword evidence="2 4" id="KW-0378">Hydrolase</keyword>
<protein>
    <submittedName>
        <fullName evidence="4">Glycoside hydrolase family 3 C-terminal domain-containing protein</fullName>
    </submittedName>
</protein>
<dbReference type="SUPFAM" id="SSF52279">
    <property type="entry name" value="Beta-D-glucan exohydrolase, C-terminal domain"/>
    <property type="match status" value="1"/>
</dbReference>
<dbReference type="PANTHER" id="PTHR42715:SF10">
    <property type="entry name" value="BETA-GLUCOSIDASE"/>
    <property type="match status" value="1"/>
</dbReference>
<dbReference type="InterPro" id="IPR036962">
    <property type="entry name" value="Glyco_hydro_3_N_sf"/>
</dbReference>
<evidence type="ECO:0000256" key="1">
    <source>
        <dbReference type="ARBA" id="ARBA00005336"/>
    </source>
</evidence>
<dbReference type="AlphaFoldDB" id="A0A9D1GIF2"/>
<dbReference type="InterPro" id="IPR002772">
    <property type="entry name" value="Glyco_hydro_3_C"/>
</dbReference>
<dbReference type="InterPro" id="IPR036881">
    <property type="entry name" value="Glyco_hydro_3_C_sf"/>
</dbReference>
<reference evidence="4" key="2">
    <citation type="journal article" date="2021" name="PeerJ">
        <title>Extensive microbial diversity within the chicken gut microbiome revealed by metagenomics and culture.</title>
        <authorList>
            <person name="Gilroy R."/>
            <person name="Ravi A."/>
            <person name="Getino M."/>
            <person name="Pursley I."/>
            <person name="Horton D.L."/>
            <person name="Alikhan N.F."/>
            <person name="Baker D."/>
            <person name="Gharbi K."/>
            <person name="Hall N."/>
            <person name="Watson M."/>
            <person name="Adriaenssens E.M."/>
            <person name="Foster-Nyarko E."/>
            <person name="Jarju S."/>
            <person name="Secka A."/>
            <person name="Antonio M."/>
            <person name="Oren A."/>
            <person name="Chaudhuri R.R."/>
            <person name="La Ragione R."/>
            <person name="Hildebrand F."/>
            <person name="Pallen M.J."/>
        </authorList>
    </citation>
    <scope>NUCLEOTIDE SEQUENCE</scope>
    <source>
        <strain evidence="4">CHK123-3438</strain>
    </source>
</reference>
<dbReference type="Pfam" id="PF00933">
    <property type="entry name" value="Glyco_hydro_3"/>
    <property type="match status" value="1"/>
</dbReference>
<dbReference type="Proteomes" id="UP000886860">
    <property type="component" value="Unassembled WGS sequence"/>
</dbReference>
<dbReference type="Gene3D" id="3.20.20.300">
    <property type="entry name" value="Glycoside hydrolase, family 3, N-terminal domain"/>
    <property type="match status" value="1"/>
</dbReference>
<dbReference type="Pfam" id="PF01915">
    <property type="entry name" value="Glyco_hydro_3_C"/>
    <property type="match status" value="1"/>
</dbReference>
<dbReference type="InterPro" id="IPR013783">
    <property type="entry name" value="Ig-like_fold"/>
</dbReference>
<dbReference type="GO" id="GO:0004553">
    <property type="term" value="F:hydrolase activity, hydrolyzing O-glycosyl compounds"/>
    <property type="evidence" value="ECO:0007669"/>
    <property type="project" value="InterPro"/>
</dbReference>
<dbReference type="SUPFAM" id="SSF51445">
    <property type="entry name" value="(Trans)glycosidases"/>
    <property type="match status" value="1"/>
</dbReference>
<gene>
    <name evidence="4" type="ORF">IAB60_01450</name>
</gene>
<feature type="domain" description="Fibronectin type III-like" evidence="3">
    <location>
        <begin position="346"/>
        <end position="417"/>
    </location>
</feature>
<dbReference type="Pfam" id="PF14310">
    <property type="entry name" value="Fn3-like"/>
    <property type="match status" value="1"/>
</dbReference>
<comment type="caution">
    <text evidence="4">The sequence shown here is derived from an EMBL/GenBank/DDBJ whole genome shotgun (WGS) entry which is preliminary data.</text>
</comment>
<proteinExistence type="inferred from homology"/>
<organism evidence="4 5">
    <name type="scientific">Candidatus Caccovicinus merdipullorum</name>
    <dbReference type="NCBI Taxonomy" id="2840724"/>
    <lineage>
        <taxon>Bacteria</taxon>
        <taxon>Bacillati</taxon>
        <taxon>Bacillota</taxon>
        <taxon>Clostridia</taxon>
        <taxon>Eubacteriales</taxon>
        <taxon>Candidatus Caccovicinus</taxon>
    </lineage>
</organism>
<dbReference type="Gene3D" id="3.40.50.1700">
    <property type="entry name" value="Glycoside hydrolase family 3 C-terminal domain"/>
    <property type="match status" value="1"/>
</dbReference>
<dbReference type="InterPro" id="IPR017853">
    <property type="entry name" value="GH"/>
</dbReference>
<evidence type="ECO:0000259" key="3">
    <source>
        <dbReference type="SMART" id="SM01217"/>
    </source>
</evidence>
<evidence type="ECO:0000313" key="4">
    <source>
        <dbReference type="EMBL" id="HIT40759.1"/>
    </source>
</evidence>
<evidence type="ECO:0000256" key="2">
    <source>
        <dbReference type="ARBA" id="ARBA00022801"/>
    </source>
</evidence>
<dbReference type="GO" id="GO:0005975">
    <property type="term" value="P:carbohydrate metabolic process"/>
    <property type="evidence" value="ECO:0007669"/>
    <property type="project" value="InterPro"/>
</dbReference>
<reference evidence="4" key="1">
    <citation type="submission" date="2020-10" db="EMBL/GenBank/DDBJ databases">
        <authorList>
            <person name="Gilroy R."/>
        </authorList>
    </citation>
    <scope>NUCLEOTIDE SEQUENCE</scope>
    <source>
        <strain evidence="4">CHK123-3438</strain>
    </source>
</reference>